<dbReference type="InterPro" id="IPR012340">
    <property type="entry name" value="NA-bd_OB-fold"/>
</dbReference>
<organism evidence="5 6">
    <name type="scientific">Clytia hemisphaerica</name>
    <dbReference type="NCBI Taxonomy" id="252671"/>
    <lineage>
        <taxon>Eukaryota</taxon>
        <taxon>Metazoa</taxon>
        <taxon>Cnidaria</taxon>
        <taxon>Hydrozoa</taxon>
        <taxon>Hydroidolina</taxon>
        <taxon>Leptothecata</taxon>
        <taxon>Obeliida</taxon>
        <taxon>Clytiidae</taxon>
        <taxon>Clytia</taxon>
    </lineage>
</organism>
<reference evidence="5" key="1">
    <citation type="submission" date="2021-01" db="UniProtKB">
        <authorList>
            <consortium name="EnsemblMetazoa"/>
        </authorList>
    </citation>
    <scope>IDENTIFICATION</scope>
</reference>
<dbReference type="GO" id="GO:0031380">
    <property type="term" value="C:nuclear RNA-directed RNA polymerase complex"/>
    <property type="evidence" value="ECO:0007669"/>
    <property type="project" value="TreeGrafter"/>
</dbReference>
<dbReference type="InterPro" id="IPR041679">
    <property type="entry name" value="DNA2/NAM7-like_C"/>
</dbReference>
<dbReference type="Pfam" id="PF13086">
    <property type="entry name" value="AAA_11"/>
    <property type="match status" value="1"/>
</dbReference>
<dbReference type="RefSeq" id="XP_066927212.1">
    <property type="nucleotide sequence ID" value="XM_067071111.1"/>
</dbReference>
<evidence type="ECO:0000256" key="2">
    <source>
        <dbReference type="SAM" id="Coils"/>
    </source>
</evidence>
<dbReference type="SUPFAM" id="SSF56399">
    <property type="entry name" value="ADP-ribosylation"/>
    <property type="match status" value="2"/>
</dbReference>
<feature type="region of interest" description="Disordered" evidence="3">
    <location>
        <begin position="1173"/>
        <end position="1210"/>
    </location>
</feature>
<evidence type="ECO:0000313" key="6">
    <source>
        <dbReference type="Proteomes" id="UP000594262"/>
    </source>
</evidence>
<dbReference type="PANTHER" id="PTHR10887:SF341">
    <property type="entry name" value="NFX1-TYPE ZINC FINGER-CONTAINING PROTEIN 1"/>
    <property type="match status" value="1"/>
</dbReference>
<keyword evidence="1" id="KW-0520">NAD</keyword>
<evidence type="ECO:0000256" key="3">
    <source>
        <dbReference type="SAM" id="MobiDB-lite"/>
    </source>
</evidence>
<dbReference type="GO" id="GO:0004386">
    <property type="term" value="F:helicase activity"/>
    <property type="evidence" value="ECO:0007669"/>
    <property type="project" value="InterPro"/>
</dbReference>
<dbReference type="Gene3D" id="3.90.228.10">
    <property type="match status" value="2"/>
</dbReference>
<keyword evidence="6" id="KW-1185">Reference proteome</keyword>
<dbReference type="InterPro" id="IPR057373">
    <property type="entry name" value="ZNFX1"/>
</dbReference>
<dbReference type="PROSITE" id="PS51059">
    <property type="entry name" value="PARP_CATALYTIC"/>
    <property type="match status" value="1"/>
</dbReference>
<name>A0A7M5X8W0_9CNID</name>
<dbReference type="EnsemblMetazoa" id="CLYHEMT019598.1">
    <property type="protein sequence ID" value="CLYHEMP019598.1"/>
    <property type="gene ID" value="CLYHEMG019598"/>
</dbReference>
<feature type="region of interest" description="Disordered" evidence="3">
    <location>
        <begin position="273"/>
        <end position="323"/>
    </location>
</feature>
<keyword evidence="1" id="KW-0808">Transferase</keyword>
<dbReference type="Gene3D" id="3.40.50.300">
    <property type="entry name" value="P-loop containing nucleotide triphosphate hydrolases"/>
    <property type="match status" value="3"/>
</dbReference>
<dbReference type="InterPro" id="IPR012317">
    <property type="entry name" value="Poly(ADP-ribose)pol_cat_dom"/>
</dbReference>
<feature type="compositionally biased region" description="Basic and acidic residues" evidence="3">
    <location>
        <begin position="1185"/>
        <end position="1200"/>
    </location>
</feature>
<sequence length="2247" mass="256775">MPMYQRFGTLLEGPFFQNELGKVQEYDPNLIRKGEPLPGDAIIYDVTSRGKVTKIWLMKCLDDSSSNGQTISTTQPQTNSQLVLSSHQVNLTTHSNINKPAPTVRSAYTTRPPNTFELLTQNNPERPIAKPRPQIPASFTNRAQDGGASQNVSPKSSLSFEMIKPLNKQSQGVIGVINETNGNGIGAHGQQDPPNKQRIPEIYKQHEQQSTSPFQPNTNQPEKGSDRENWRSVESPKVYKQHEQQSIYPGADRKPATSKLDSTLFDQISLFQQNTNQPEKGPDRENWRSVESFPISPKPKITPRKTSHNEIDRGDQRDTVPSLSLATTSKIEEDEHPLKENLPTANVIEKSVKLVQKEKFEPKKKQTTAVEKKEPVEKKQKMQYQGQVVNMIRKNDGKTPFGFIRCEELLDSGVIEKSENEKQNNIFFSFDTVQSNQLDLKKGDDVEFRIFVSKKAGQKPKAANVMVLQLANRTLQELLDYVNQIKATLSPDEEIKLVEHRDYFDFPDSRLDYEDQEENKEKTYNPKDIMKLLTSPVVWQCVAKQVAYFSNSDTLLETFIEALTLLHEKIRTSEERFRQVLIHVTGEAKFFNPVRGRFRSYMNGMSNRFQGKRESIQKFLLLAAKLVPQKQSAILAFIKPLMDHPDGDTAKFLYQILKSLTSVSDSSIDDMDWKDLPLILKKEEIFNADLTNAANLKPVVVQGAYNSVDDYIDVYFRLLREDCFHKLKKSIQELVGGTLDLRDMNVYHNIALVGIALKESALYMALKISSVKEIKDWETCPNLMFGNLLCISISGNFQQPIWVTVSSRDMLKKDGVVIVQSCWEWNDSNDAEILLNLITAKGDVYMVESPTYYRAFQPVLKTLQCLDVENICFHDELIDLKPGPLTPFLHAESCDFDAYIAYKKPSRHRMTLSEFFRTPHSDNSIFDPYQEHAVKTCLQNRIGIIQGPPGCGKTFIGIQMIRLLLSLSSLHDPKILVLTYKNHALDEFLKGIMRHVEAEKVVRLGGRSRDEELDAISLQTIRKKCKRSPAIWNQIQALYGEIDEAKKNIDIEFRALEKLRNFRFNNILDELSNEQMTSLLMGCDWDSMQIQLNFGDEVDDTGFQKQKKKGRKTKITKAKVVQILKSGVFDAYQESFQRLKYEALKAWLPSKIVFEEYENALIGKRMHVKLNVNNKGKQEKKKKKEAAGEDDHGSYDVQDEKEIEDEQNERMAALSKPDFNVKSDINKSLIMVDYTKETTDADLTIKAFSSAALDKIEETMSSIIILHENLWEIESQDRVQFVQKIIAKQTCEVRANFQTNLRMYEDLCKQKTELENQHTAEILGGKQIVGVTITGASINQSLLKEIQPDIVLVEEAAEVLEPQLLASIGTWTKYMLMIGDHQQLRPPVDTYHLRKDYNFDISMMERLINNNLPYSTLKLQNRQRPEFADLLLDIYGDLRTNYERVKDNHPAKCLEKSVFFWHHTEVETKDRSVTNKEEATRAVKLALFLIQQGYSPDKVTILATYRGQTALIRRTMREYEKKFQHLITTKDDIPEITKFDKAAANKNGKETTTKESVKIHTVDMYQGDENDFVIVSLVRSNAAGKIGFLGERNRRCVAQSRARCGVYFIGNSDMFFPNPTWRPMIQKLIERGCVGDALNIVCEHHPKTPFPVKNADALALGNFCKQPCMNKMSCGKHMCRKVCQPPHSHQPCPEKVQFQHMVCGHLDTKRCEEDAGQKRCQLNVNFHFPTCGHAGQKKCFEDFKTIKCHFIVAARLKCGHTGNKKCHENADGVKCEEPCAQVRACGHRCHNHKCFQHAIKLTCPDCERIEKEKKKKQLEAEEKQRKQNKMKVEEEIKKVQQEARLYNGVSYKELKKEGETLSKYLDVEDAVTKFIQPGHNWYPTVTKIEEVKNPTLKVKFLKKSMDLFDPEPIVQLKFHGTDDGGVKGITETGFRLPTKPGMYGAGIYLATDSSKSAQMIYTKGSNKILYCEVYLGKTKTVDKAAPFTDAKKLKDSRCDSLFAPRETKGTGGVLFDEFVVFDPNQVFPRYIISYSLKNNFQPSKIPLGVNFGQNFQTGKKTMLPRRQVNIGDPLESHFSMVESRFLRMLSKQQQQQRNFEITKIEFYNNPTLERNFKRKEAEFQRKYPGRPESLPIYGFHGTKTDPIVDNIMNSNFKPSASGKFGAGVYFSEQPSYTFGYGGEQHLIMARILPGKTFECQFNGMMTRSGCTAGYDSHSGFKQNDGTFNEVVIFDTNQILPSYVISFK</sequence>
<feature type="region of interest" description="Disordered" evidence="3">
    <location>
        <begin position="119"/>
        <end position="156"/>
    </location>
</feature>
<dbReference type="Pfam" id="PF00644">
    <property type="entry name" value="PARP"/>
    <property type="match status" value="2"/>
</dbReference>
<dbReference type="InterPro" id="IPR041677">
    <property type="entry name" value="DNA2/NAM7_AAA_11"/>
</dbReference>
<dbReference type="CDD" id="cd06008">
    <property type="entry name" value="NF-X1-zinc-finger"/>
    <property type="match status" value="1"/>
</dbReference>
<dbReference type="EC" id="2.4.2.-" evidence="1"/>
<evidence type="ECO:0000313" key="5">
    <source>
        <dbReference type="EnsemblMetazoa" id="CLYHEMP019598.1"/>
    </source>
</evidence>
<dbReference type="PANTHER" id="PTHR10887">
    <property type="entry name" value="DNA2/NAM7 HELICASE FAMILY"/>
    <property type="match status" value="1"/>
</dbReference>
<dbReference type="Pfam" id="PF25396">
    <property type="entry name" value="ZNFX1"/>
    <property type="match status" value="1"/>
</dbReference>
<dbReference type="SUPFAM" id="SSF50249">
    <property type="entry name" value="Nucleic acid-binding proteins"/>
    <property type="match status" value="1"/>
</dbReference>
<evidence type="ECO:0000259" key="4">
    <source>
        <dbReference type="PROSITE" id="PS51059"/>
    </source>
</evidence>
<keyword evidence="1" id="KW-0328">Glycosyltransferase</keyword>
<dbReference type="CDD" id="cd18808">
    <property type="entry name" value="SF1_C_Upf1"/>
    <property type="match status" value="1"/>
</dbReference>
<dbReference type="Pfam" id="PF13087">
    <property type="entry name" value="AAA_12"/>
    <property type="match status" value="1"/>
</dbReference>
<dbReference type="GeneID" id="136814696"/>
<feature type="domain" description="PARP catalytic" evidence="4">
    <location>
        <begin position="1840"/>
        <end position="2043"/>
    </location>
</feature>
<dbReference type="GO" id="GO:0031048">
    <property type="term" value="P:regulatory ncRNA-mediated heterochromatin formation"/>
    <property type="evidence" value="ECO:0007669"/>
    <property type="project" value="TreeGrafter"/>
</dbReference>
<feature type="coiled-coil region" evidence="2">
    <location>
        <begin position="1806"/>
        <end position="1842"/>
    </location>
</feature>
<feature type="region of interest" description="Disordered" evidence="3">
    <location>
        <begin position="177"/>
        <end position="257"/>
    </location>
</feature>
<feature type="compositionally biased region" description="Basic and acidic residues" evidence="3">
    <location>
        <begin position="307"/>
        <end position="318"/>
    </location>
</feature>
<keyword evidence="2" id="KW-0175">Coiled coil</keyword>
<evidence type="ECO:0000256" key="1">
    <source>
        <dbReference type="RuleBase" id="RU362114"/>
    </source>
</evidence>
<dbReference type="Gene3D" id="2.40.50.140">
    <property type="entry name" value="Nucleic acid-binding proteins"/>
    <property type="match status" value="1"/>
</dbReference>
<feature type="compositionally biased region" description="Polar residues" evidence="3">
    <location>
        <begin position="208"/>
        <end position="222"/>
    </location>
</feature>
<dbReference type="OrthoDB" id="6021986at2759"/>
<dbReference type="InterPro" id="IPR045055">
    <property type="entry name" value="DNA2/NAM7-like"/>
</dbReference>
<dbReference type="InterPro" id="IPR047187">
    <property type="entry name" value="SF1_C_Upf1"/>
</dbReference>
<proteinExistence type="predicted"/>
<protein>
    <recommendedName>
        <fullName evidence="1">Poly [ADP-ribose] polymerase</fullName>
        <shortName evidence="1">PARP</shortName>
        <ecNumber evidence="1">2.4.2.-</ecNumber>
    </recommendedName>
</protein>
<accession>A0A7M5X8W0</accession>
<feature type="compositionally biased region" description="Polar residues" evidence="3">
    <location>
        <begin position="137"/>
        <end position="156"/>
    </location>
</feature>
<dbReference type="Proteomes" id="UP000594262">
    <property type="component" value="Unplaced"/>
</dbReference>
<dbReference type="GO" id="GO:0003950">
    <property type="term" value="F:NAD+ poly-ADP-ribosyltransferase activity"/>
    <property type="evidence" value="ECO:0007669"/>
    <property type="project" value="UniProtKB-UniRule"/>
</dbReference>
<dbReference type="InterPro" id="IPR027417">
    <property type="entry name" value="P-loop_NTPase"/>
</dbReference>
<feature type="compositionally biased region" description="Basic and acidic residues" evidence="3">
    <location>
        <begin position="198"/>
        <end position="207"/>
    </location>
</feature>
<dbReference type="SUPFAM" id="SSF52540">
    <property type="entry name" value="P-loop containing nucleoside triphosphate hydrolases"/>
    <property type="match status" value="1"/>
</dbReference>